<dbReference type="PANTHER" id="PTHR47055:SF3">
    <property type="entry name" value="PHORBOL-ESTER_DAG-TYPE DOMAIN-CONTAINING PROTEIN"/>
    <property type="match status" value="1"/>
</dbReference>
<name>A0AAW1ITH6_POPJA</name>
<sequence>MSLDEINVFLGAFLFSGYGKYPNKRMLWSGSPDVPVIVQTRIRLNRFEDILINFHINDNNNLDNTDRLLKLRPLITHLNKCYKPHGGCEENISIDESMIPYYGKHYAKQYIGGKSIRFGFKNWACCRSSGYLLSFDIYTGKGNNKNRAFGILGDTVISLIRQANIPPHKGFKIFFDNYFSSSDLLKHLSEAGCCATDTIQDSELQNALLPMSKVRIRNHRDTKKKDEMRS</sequence>
<evidence type="ECO:0000313" key="2">
    <source>
        <dbReference type="EMBL" id="KAK9692978.1"/>
    </source>
</evidence>
<dbReference type="InterPro" id="IPR052638">
    <property type="entry name" value="PiggyBac_TE-derived"/>
</dbReference>
<dbReference type="Pfam" id="PF13843">
    <property type="entry name" value="DDE_Tnp_1_7"/>
    <property type="match status" value="1"/>
</dbReference>
<comment type="caution">
    <text evidence="2">The sequence shown here is derived from an EMBL/GenBank/DDBJ whole genome shotgun (WGS) entry which is preliminary data.</text>
</comment>
<evidence type="ECO:0000259" key="1">
    <source>
        <dbReference type="Pfam" id="PF13843"/>
    </source>
</evidence>
<protein>
    <submittedName>
        <fullName evidence="2">Transposase IS4</fullName>
    </submittedName>
</protein>
<keyword evidence="3" id="KW-1185">Reference proteome</keyword>
<accession>A0AAW1ITH6</accession>
<dbReference type="GO" id="GO:0043565">
    <property type="term" value="F:sequence-specific DNA binding"/>
    <property type="evidence" value="ECO:0007669"/>
    <property type="project" value="TreeGrafter"/>
</dbReference>
<dbReference type="PANTHER" id="PTHR47055">
    <property type="entry name" value="DDE_TNP_1_7 DOMAIN-CONTAINING PROTEIN"/>
    <property type="match status" value="1"/>
</dbReference>
<dbReference type="InterPro" id="IPR029526">
    <property type="entry name" value="PGBD"/>
</dbReference>
<feature type="domain" description="PiggyBac transposable element-derived protein" evidence="1">
    <location>
        <begin position="2"/>
        <end position="205"/>
    </location>
</feature>
<dbReference type="AlphaFoldDB" id="A0AAW1ITH6"/>
<gene>
    <name evidence="2" type="ORF">QE152_g34512</name>
</gene>
<evidence type="ECO:0000313" key="3">
    <source>
        <dbReference type="Proteomes" id="UP001458880"/>
    </source>
</evidence>
<dbReference type="EMBL" id="JASPKY010000557">
    <property type="protein sequence ID" value="KAK9692978.1"/>
    <property type="molecule type" value="Genomic_DNA"/>
</dbReference>
<organism evidence="2 3">
    <name type="scientific">Popillia japonica</name>
    <name type="common">Japanese beetle</name>
    <dbReference type="NCBI Taxonomy" id="7064"/>
    <lineage>
        <taxon>Eukaryota</taxon>
        <taxon>Metazoa</taxon>
        <taxon>Ecdysozoa</taxon>
        <taxon>Arthropoda</taxon>
        <taxon>Hexapoda</taxon>
        <taxon>Insecta</taxon>
        <taxon>Pterygota</taxon>
        <taxon>Neoptera</taxon>
        <taxon>Endopterygota</taxon>
        <taxon>Coleoptera</taxon>
        <taxon>Polyphaga</taxon>
        <taxon>Scarabaeiformia</taxon>
        <taxon>Scarabaeidae</taxon>
        <taxon>Rutelinae</taxon>
        <taxon>Popillia</taxon>
    </lineage>
</organism>
<reference evidence="2 3" key="1">
    <citation type="journal article" date="2024" name="BMC Genomics">
        <title>De novo assembly and annotation of Popillia japonica's genome with initial clues to its potential as an invasive pest.</title>
        <authorList>
            <person name="Cucini C."/>
            <person name="Boschi S."/>
            <person name="Funari R."/>
            <person name="Cardaioli E."/>
            <person name="Iannotti N."/>
            <person name="Marturano G."/>
            <person name="Paoli F."/>
            <person name="Bruttini M."/>
            <person name="Carapelli A."/>
            <person name="Frati F."/>
            <person name="Nardi F."/>
        </authorList>
    </citation>
    <scope>NUCLEOTIDE SEQUENCE [LARGE SCALE GENOMIC DNA]</scope>
    <source>
        <strain evidence="2">DMR45628</strain>
    </source>
</reference>
<proteinExistence type="predicted"/>
<dbReference type="Proteomes" id="UP001458880">
    <property type="component" value="Unassembled WGS sequence"/>
</dbReference>